<protein>
    <recommendedName>
        <fullName evidence="2">DnaJ homologue subfamily C member 28 conserved domain-containing protein</fullName>
    </recommendedName>
</protein>
<feature type="compositionally biased region" description="Basic and acidic residues" evidence="1">
    <location>
        <begin position="192"/>
        <end position="201"/>
    </location>
</feature>
<dbReference type="EMBL" id="CACVBS010000024">
    <property type="protein sequence ID" value="CAA7259335.1"/>
    <property type="molecule type" value="Genomic_DNA"/>
</dbReference>
<evidence type="ECO:0000256" key="1">
    <source>
        <dbReference type="SAM" id="MobiDB-lite"/>
    </source>
</evidence>
<dbReference type="PANTHER" id="PTHR39394:SF1">
    <property type="entry name" value="DNAJ HOMOLOGUE SUBFAMILY C MEMBER 28 CONSERVED DOMAIN-CONTAINING PROTEIN"/>
    <property type="match status" value="1"/>
</dbReference>
<organism evidence="3 4">
    <name type="scientific">Cyclocybe aegerita</name>
    <name type="common">Black poplar mushroom</name>
    <name type="synonym">Agrocybe aegerita</name>
    <dbReference type="NCBI Taxonomy" id="1973307"/>
    <lineage>
        <taxon>Eukaryota</taxon>
        <taxon>Fungi</taxon>
        <taxon>Dikarya</taxon>
        <taxon>Basidiomycota</taxon>
        <taxon>Agaricomycotina</taxon>
        <taxon>Agaricomycetes</taxon>
        <taxon>Agaricomycetidae</taxon>
        <taxon>Agaricales</taxon>
        <taxon>Agaricineae</taxon>
        <taxon>Bolbitiaceae</taxon>
        <taxon>Cyclocybe</taxon>
    </lineage>
</organism>
<feature type="compositionally biased region" description="Polar residues" evidence="1">
    <location>
        <begin position="23"/>
        <end position="35"/>
    </location>
</feature>
<feature type="region of interest" description="Disordered" evidence="1">
    <location>
        <begin position="175"/>
        <end position="209"/>
    </location>
</feature>
<feature type="region of interest" description="Disordered" evidence="1">
    <location>
        <begin position="1"/>
        <end position="35"/>
    </location>
</feature>
<dbReference type="PANTHER" id="PTHR39394">
    <property type="entry name" value="YALI0E31793P"/>
    <property type="match status" value="1"/>
</dbReference>
<keyword evidence="4" id="KW-1185">Reference proteome</keyword>
<feature type="compositionally biased region" description="Gly residues" evidence="1">
    <location>
        <begin position="444"/>
        <end position="461"/>
    </location>
</feature>
<evidence type="ECO:0000259" key="2">
    <source>
        <dbReference type="Pfam" id="PF09350"/>
    </source>
</evidence>
<sequence length="492" mass="53327">MKHTVPSDSASASTPEAPPIDSPTANANTTQSASEQLFAHAALSEKEEAEALARQAAILASTGGVHENWTGEERMQDAVLRMLVDKYKPFRTGRVMSAEEKMKMRGGVPSIGSNQVPDDIRMQEPVWTPPLAPTTGSWATEPLLPSTEGHEPWHTTFKAPSHVASSVKLAQMPAQPSLPSSKARGISSIDDPQVRRVEKEERKRKKTVGRLTEAREATLDYRMGVGFGAKGKVGGGVGTGRSPGGGARPNPVSVKGWTSLVEERIEQARQAGLFKTVKGRGQPIMRTTEEYNPFIAREEFLMNRIVQRNGAVPPWVEIQSQLESAASSFREILAQSWTRRAVRMIVLAYPPPILPTLTLDDIKRHRDTEWAQKERAYHERAVEELNGLMRKYNGMAPYAVRRSYYIREVELEKVYKECAEGILVALRDRSGAVSEGVGAGIGGDGGGGGGVGVGDSSGGAAGTNPQLSPAGGGDSLVAWLRAIFRRLFGIRT</sequence>
<comment type="caution">
    <text evidence="3">The sequence shown here is derived from an EMBL/GenBank/DDBJ whole genome shotgun (WGS) entry which is preliminary data.</text>
</comment>
<evidence type="ECO:0000313" key="4">
    <source>
        <dbReference type="Proteomes" id="UP000467700"/>
    </source>
</evidence>
<gene>
    <name evidence="3" type="ORF">AAE3_LOCUS1570</name>
</gene>
<dbReference type="OrthoDB" id="547796at2759"/>
<feature type="region of interest" description="Disordered" evidence="1">
    <location>
        <begin position="444"/>
        <end position="467"/>
    </location>
</feature>
<dbReference type="AlphaFoldDB" id="A0A8S0VQA9"/>
<feature type="compositionally biased region" description="Polar residues" evidence="1">
    <location>
        <begin position="1"/>
        <end position="14"/>
    </location>
</feature>
<evidence type="ECO:0000313" key="3">
    <source>
        <dbReference type="EMBL" id="CAA7259335.1"/>
    </source>
</evidence>
<dbReference type="Pfam" id="PF09350">
    <property type="entry name" value="DJC28_CD"/>
    <property type="match status" value="1"/>
</dbReference>
<dbReference type="InterPro" id="IPR018961">
    <property type="entry name" value="DnaJ_homolog_subfam-C_membr-28"/>
</dbReference>
<feature type="domain" description="DnaJ homologue subfamily C member 28 conserved" evidence="2">
    <location>
        <begin position="260"/>
        <end position="330"/>
    </location>
</feature>
<reference evidence="3 4" key="1">
    <citation type="submission" date="2020-01" db="EMBL/GenBank/DDBJ databases">
        <authorList>
            <person name="Gupta K D."/>
        </authorList>
    </citation>
    <scope>NUCLEOTIDE SEQUENCE [LARGE SCALE GENOMIC DNA]</scope>
</reference>
<accession>A0A8S0VQA9</accession>
<name>A0A8S0VQA9_CYCAE</name>
<dbReference type="Proteomes" id="UP000467700">
    <property type="component" value="Unassembled WGS sequence"/>
</dbReference>
<proteinExistence type="predicted"/>